<dbReference type="GeneID" id="11508729"/>
<evidence type="ECO:0000256" key="2">
    <source>
        <dbReference type="SAM" id="Phobius"/>
    </source>
</evidence>
<dbReference type="KEGG" id="mtm:MYCTH_2297440"/>
<evidence type="ECO:0000256" key="1">
    <source>
        <dbReference type="SAM" id="MobiDB-lite"/>
    </source>
</evidence>
<keyword evidence="2" id="KW-0812">Transmembrane</keyword>
<dbReference type="RefSeq" id="XP_003659896.1">
    <property type="nucleotide sequence ID" value="XM_003659848.1"/>
</dbReference>
<feature type="transmembrane region" description="Helical" evidence="2">
    <location>
        <begin position="79"/>
        <end position="97"/>
    </location>
</feature>
<dbReference type="VEuPathDB" id="FungiDB:MYCTH_2297440"/>
<keyword evidence="2" id="KW-1133">Transmembrane helix</keyword>
<dbReference type="eggNOG" id="ENOG502RRIM">
    <property type="taxonomic scope" value="Eukaryota"/>
</dbReference>
<feature type="region of interest" description="Disordered" evidence="1">
    <location>
        <begin position="518"/>
        <end position="540"/>
    </location>
</feature>
<dbReference type="OMA" id="EWSWKSR"/>
<dbReference type="InParanoid" id="G2Q5L8"/>
<evidence type="ECO:0000313" key="4">
    <source>
        <dbReference type="Proteomes" id="UP000007322"/>
    </source>
</evidence>
<dbReference type="Proteomes" id="UP000007322">
    <property type="component" value="Chromosome 1"/>
</dbReference>
<evidence type="ECO:0008006" key="5">
    <source>
        <dbReference type="Google" id="ProtNLM"/>
    </source>
</evidence>
<feature type="compositionally biased region" description="Low complexity" evidence="1">
    <location>
        <begin position="370"/>
        <end position="403"/>
    </location>
</feature>
<dbReference type="STRING" id="573729.G2Q5L8"/>
<dbReference type="EMBL" id="CP003002">
    <property type="protein sequence ID" value="AEO54651.1"/>
    <property type="molecule type" value="Genomic_DNA"/>
</dbReference>
<name>G2Q5L8_THET4</name>
<evidence type="ECO:0000313" key="3">
    <source>
        <dbReference type="EMBL" id="AEO54651.1"/>
    </source>
</evidence>
<proteinExistence type="predicted"/>
<organism evidence="3 4">
    <name type="scientific">Thermothelomyces thermophilus (strain ATCC 42464 / BCRC 31852 / DSM 1799)</name>
    <name type="common">Sporotrichum thermophile</name>
    <dbReference type="NCBI Taxonomy" id="573729"/>
    <lineage>
        <taxon>Eukaryota</taxon>
        <taxon>Fungi</taxon>
        <taxon>Dikarya</taxon>
        <taxon>Ascomycota</taxon>
        <taxon>Pezizomycotina</taxon>
        <taxon>Sordariomycetes</taxon>
        <taxon>Sordariomycetidae</taxon>
        <taxon>Sordariales</taxon>
        <taxon>Chaetomiaceae</taxon>
        <taxon>Thermothelomyces</taxon>
    </lineage>
</organism>
<accession>G2Q5L8</accession>
<sequence length="588" mass="65404">MQQSLRRDSMMRRLLLLRLVPSRKLQRTFTHSTALRTHLRGRPQLPFLSVTSSRSGRVRYLTTERKAQLKYEIKTGIKYTGYIWIAGFSLLAAWFAIVQERLERRYPTPHEWTFRTRMDFRGGNCARFEPSPGKITDWQQVAWWFETTVKRLEDPNIDGQGVKDAPHEYPPGTKDVTAKSEEWRRGYYEAMMGYAKAAEHMDGWVLDKSRNIVFPPGTMIGPSNPFPKPLPPGFKGAPREEDCELRFESPDAIYLRILSTPGFTNRQKIEAGLAYGSWLEYKGINGPASVILEDAVNLAASERPGLPAEPLDKKTWTLSEAAGLPSENLLNALTAYATFRARQGALDSALPILVSILKARRSLPPPTAHSSSSSNSITAALNSNNNNNNNNNGNGNGNKPAGARSAGIWSTLTAFLAPPPYPPPPPDGTAPPTRDALDLCQEAALSLHIGEILYASSPGSREEGLGWTREAVDVAEEQLHQLPQKATRDSPARAACRECLATGLGNWAAMVRKLAREEEEEKEKRQKKGTGAGGGWFGGLWGQGVARVEEVDRWAAEEKVIEERQRRVRELLEDLKPPPRGILSFFQA</sequence>
<protein>
    <recommendedName>
        <fullName evidence="5">MFS maltose permease</fullName>
    </recommendedName>
</protein>
<keyword evidence="2" id="KW-0472">Membrane</keyword>
<keyword evidence="4" id="KW-1185">Reference proteome</keyword>
<feature type="region of interest" description="Disordered" evidence="1">
    <location>
        <begin position="363"/>
        <end position="404"/>
    </location>
</feature>
<feature type="region of interest" description="Disordered" evidence="1">
    <location>
        <begin position="155"/>
        <end position="175"/>
    </location>
</feature>
<feature type="compositionally biased region" description="Gly residues" evidence="1">
    <location>
        <begin position="530"/>
        <end position="540"/>
    </location>
</feature>
<reference evidence="3 4" key="1">
    <citation type="journal article" date="2011" name="Nat. Biotechnol.">
        <title>Comparative genomic analysis of the thermophilic biomass-degrading fungi Myceliophthora thermophila and Thielavia terrestris.</title>
        <authorList>
            <person name="Berka R.M."/>
            <person name="Grigoriev I.V."/>
            <person name="Otillar R."/>
            <person name="Salamov A."/>
            <person name="Grimwood J."/>
            <person name="Reid I."/>
            <person name="Ishmael N."/>
            <person name="John T."/>
            <person name="Darmond C."/>
            <person name="Moisan M.-C."/>
            <person name="Henrissat B."/>
            <person name="Coutinho P.M."/>
            <person name="Lombard V."/>
            <person name="Natvig D.O."/>
            <person name="Lindquist E."/>
            <person name="Schmutz J."/>
            <person name="Lucas S."/>
            <person name="Harris P."/>
            <person name="Powlowski J."/>
            <person name="Bellemare A."/>
            <person name="Taylor D."/>
            <person name="Butler G."/>
            <person name="de Vries R.P."/>
            <person name="Allijn I.E."/>
            <person name="van den Brink J."/>
            <person name="Ushinsky S."/>
            <person name="Storms R."/>
            <person name="Powell A.J."/>
            <person name="Paulsen I.T."/>
            <person name="Elbourne L.D.H."/>
            <person name="Baker S.E."/>
            <person name="Magnuson J."/>
            <person name="LaBoissiere S."/>
            <person name="Clutterbuck A.J."/>
            <person name="Martinez D."/>
            <person name="Wogulis M."/>
            <person name="de Leon A.L."/>
            <person name="Rey M.W."/>
            <person name="Tsang A."/>
        </authorList>
    </citation>
    <scope>NUCLEOTIDE SEQUENCE [LARGE SCALE GENOMIC DNA]</scope>
    <source>
        <strain evidence="4">ATCC 42464 / BCRC 31852 / DSM 1799</strain>
    </source>
</reference>
<dbReference type="OrthoDB" id="5408102at2759"/>
<dbReference type="AlphaFoldDB" id="G2Q5L8"/>
<gene>
    <name evidence="3" type="ORF">MYCTH_2297440</name>
</gene>
<dbReference type="HOGENOM" id="CLU_011673_1_0_1"/>